<organism evidence="2 3">
    <name type="scientific">Setaria viridis</name>
    <name type="common">Green bristlegrass</name>
    <name type="synonym">Setaria italica subsp. viridis</name>
    <dbReference type="NCBI Taxonomy" id="4556"/>
    <lineage>
        <taxon>Eukaryota</taxon>
        <taxon>Viridiplantae</taxon>
        <taxon>Streptophyta</taxon>
        <taxon>Embryophyta</taxon>
        <taxon>Tracheophyta</taxon>
        <taxon>Spermatophyta</taxon>
        <taxon>Magnoliopsida</taxon>
        <taxon>Liliopsida</taxon>
        <taxon>Poales</taxon>
        <taxon>Poaceae</taxon>
        <taxon>PACMAD clade</taxon>
        <taxon>Panicoideae</taxon>
        <taxon>Panicodae</taxon>
        <taxon>Paniceae</taxon>
        <taxon>Cenchrinae</taxon>
        <taxon>Setaria</taxon>
    </lineage>
</organism>
<keyword evidence="1" id="KW-1133">Transmembrane helix</keyword>
<protein>
    <submittedName>
        <fullName evidence="2">Uncharacterized protein</fullName>
    </submittedName>
</protein>
<dbReference type="Gramene" id="TKW39591">
    <property type="protein sequence ID" value="TKW39591"/>
    <property type="gene ID" value="SEVIR_1G189400v2"/>
</dbReference>
<keyword evidence="1" id="KW-0472">Membrane</keyword>
<feature type="transmembrane region" description="Helical" evidence="1">
    <location>
        <begin position="6"/>
        <end position="23"/>
    </location>
</feature>
<evidence type="ECO:0000313" key="3">
    <source>
        <dbReference type="Proteomes" id="UP000298652"/>
    </source>
</evidence>
<reference evidence="2" key="1">
    <citation type="submission" date="2019-03" db="EMBL/GenBank/DDBJ databases">
        <title>WGS assembly of Setaria viridis.</title>
        <authorList>
            <person name="Huang P."/>
            <person name="Jenkins J."/>
            <person name="Grimwood J."/>
            <person name="Barry K."/>
            <person name="Healey A."/>
            <person name="Mamidi S."/>
            <person name="Sreedasyam A."/>
            <person name="Shu S."/>
            <person name="Feldman M."/>
            <person name="Wu J."/>
            <person name="Yu Y."/>
            <person name="Chen C."/>
            <person name="Johnson J."/>
            <person name="Rokhsar D."/>
            <person name="Baxter I."/>
            <person name="Schmutz J."/>
            <person name="Brutnell T."/>
            <person name="Kellogg E."/>
        </authorList>
    </citation>
    <scope>NUCLEOTIDE SEQUENCE [LARGE SCALE GENOMIC DNA]</scope>
</reference>
<keyword evidence="1" id="KW-0812">Transmembrane</keyword>
<keyword evidence="3" id="KW-1185">Reference proteome</keyword>
<evidence type="ECO:0000313" key="2">
    <source>
        <dbReference type="EMBL" id="TKW39591.1"/>
    </source>
</evidence>
<dbReference type="AlphaFoldDB" id="A0A4U6WAI9"/>
<sequence>MSCASSPLWVLVPLVLVFVIHLPRCTGRHLHRQAITEGTIAPPRPTHCAGHQIATANQNNRTGHLRAASDDRCISAGFIMPPPLPSGVKWNMEGIIADSFVQTAQ</sequence>
<dbReference type="Proteomes" id="UP000298652">
    <property type="component" value="Chromosome 1"/>
</dbReference>
<accession>A0A4U6WAI9</accession>
<evidence type="ECO:0000256" key="1">
    <source>
        <dbReference type="SAM" id="Phobius"/>
    </source>
</evidence>
<proteinExistence type="predicted"/>
<name>A0A4U6WAI9_SETVI</name>
<gene>
    <name evidence="2" type="ORF">SEVIR_1G189400v2</name>
</gene>
<dbReference type="EMBL" id="CM016552">
    <property type="protein sequence ID" value="TKW39591.1"/>
    <property type="molecule type" value="Genomic_DNA"/>
</dbReference>